<proteinExistence type="inferred from homology"/>
<organism evidence="5">
    <name type="scientific">Photinus pyralis</name>
    <name type="common">Common eastern firefly</name>
    <name type="synonym">Lampyris pyralis</name>
    <dbReference type="NCBI Taxonomy" id="7054"/>
    <lineage>
        <taxon>Eukaryota</taxon>
        <taxon>Metazoa</taxon>
        <taxon>Ecdysozoa</taxon>
        <taxon>Arthropoda</taxon>
        <taxon>Hexapoda</taxon>
        <taxon>Insecta</taxon>
        <taxon>Pterygota</taxon>
        <taxon>Neoptera</taxon>
        <taxon>Endopterygota</taxon>
        <taxon>Coleoptera</taxon>
        <taxon>Polyphaga</taxon>
        <taxon>Elateriformia</taxon>
        <taxon>Elateroidea</taxon>
        <taxon>Lampyridae</taxon>
        <taxon>Lampyrinae</taxon>
        <taxon>Photinus</taxon>
    </lineage>
</organism>
<feature type="binding site" evidence="2">
    <location>
        <position position="140"/>
    </location>
    <ligand>
        <name>FAD</name>
        <dbReference type="ChEBI" id="CHEBI:57692"/>
    </ligand>
</feature>
<keyword evidence="2" id="KW-0285">Flavoprotein</keyword>
<dbReference type="Gene3D" id="3.50.50.60">
    <property type="entry name" value="FAD/NAD(P)-binding domain"/>
    <property type="match status" value="1"/>
</dbReference>
<dbReference type="Gene3D" id="3.30.560.10">
    <property type="entry name" value="Glucose Oxidase, domain 3"/>
    <property type="match status" value="1"/>
</dbReference>
<dbReference type="PANTHER" id="PTHR11552:SF217">
    <property type="entry name" value="GLUCOSE DEHYDROGENASE [FAD, QUINONE]"/>
    <property type="match status" value="1"/>
</dbReference>
<comment type="cofactor">
    <cofactor evidence="2">
        <name>FAD</name>
        <dbReference type="ChEBI" id="CHEBI:57692"/>
    </cofactor>
</comment>
<dbReference type="InterPro" id="IPR007867">
    <property type="entry name" value="GMC_OxRtase_C"/>
</dbReference>
<evidence type="ECO:0000313" key="5">
    <source>
        <dbReference type="EMBL" id="JAV60011.1"/>
    </source>
</evidence>
<evidence type="ECO:0000256" key="2">
    <source>
        <dbReference type="PIRSR" id="PIRSR000137-2"/>
    </source>
</evidence>
<evidence type="ECO:0000256" key="1">
    <source>
        <dbReference type="ARBA" id="ARBA00010790"/>
    </source>
</evidence>
<dbReference type="PIRSF" id="PIRSF000137">
    <property type="entry name" value="Alcohol_oxidase"/>
    <property type="match status" value="1"/>
</dbReference>
<feature type="region of interest" description="Disordered" evidence="3">
    <location>
        <begin position="667"/>
        <end position="687"/>
    </location>
</feature>
<dbReference type="SUPFAM" id="SSF54373">
    <property type="entry name" value="FAD-linked reductases, C-terminal domain"/>
    <property type="match status" value="1"/>
</dbReference>
<accession>A0A1Y1KHY8</accession>
<name>A0A1Y1KHY8_PHOPY</name>
<dbReference type="Pfam" id="PF00732">
    <property type="entry name" value="GMC_oxred_N"/>
    <property type="match status" value="1"/>
</dbReference>
<dbReference type="Pfam" id="PF05199">
    <property type="entry name" value="GMC_oxred_C"/>
    <property type="match status" value="1"/>
</dbReference>
<dbReference type="PROSITE" id="PS00624">
    <property type="entry name" value="GMC_OXRED_2"/>
    <property type="match status" value="1"/>
</dbReference>
<dbReference type="InterPro" id="IPR036188">
    <property type="entry name" value="FAD/NAD-bd_sf"/>
</dbReference>
<protein>
    <recommendedName>
        <fullName evidence="4">Glucose-methanol-choline oxidoreductase N-terminal domain-containing protein</fullName>
    </recommendedName>
</protein>
<reference evidence="5" key="1">
    <citation type="journal article" date="2016" name="Sci. Rep.">
        <title>Molecular characterization of firefly nuptial gifts: a multi-omics approach sheds light on postcopulatory sexual selection.</title>
        <authorList>
            <person name="Al-Wathiqui N."/>
            <person name="Fallon T.R."/>
            <person name="South A."/>
            <person name="Weng J.K."/>
            <person name="Lewis S.M."/>
        </authorList>
    </citation>
    <scope>NUCLEOTIDE SEQUENCE</scope>
</reference>
<dbReference type="SUPFAM" id="SSF51905">
    <property type="entry name" value="FAD/NAD(P)-binding domain"/>
    <property type="match status" value="1"/>
</dbReference>
<dbReference type="GO" id="GO:0050660">
    <property type="term" value="F:flavin adenine dinucleotide binding"/>
    <property type="evidence" value="ECO:0007669"/>
    <property type="project" value="InterPro"/>
</dbReference>
<evidence type="ECO:0000259" key="4">
    <source>
        <dbReference type="PROSITE" id="PS00624"/>
    </source>
</evidence>
<keyword evidence="2" id="KW-0274">FAD</keyword>
<dbReference type="InterPro" id="IPR000172">
    <property type="entry name" value="GMC_OxRdtase_N"/>
</dbReference>
<sequence>MDCGCNAPYVGPSLENTCGGGGAFVIFMSLLDTFIRNKCDLSDVCNRVTPKFEPDPEYDFVVIGGGSSGSVVAGRLSEVPNWKVLLIEAGGDEPPGSQVPSMVINYHDNPDMDWKYKTEPEPKACSGYPERRCNWIRGKVLGGCSVINGMMYMRGVPRDYDNWEKAGNPGWNYNDVLPYFMHAESNMEIGTVADPGYHGTAGPMTVNKFRDQPELAQDILDAAKELGYSVSNDLNGKFYDGFTIAQSTTRNGSRLSTAKAYLRPARSRSNLHIMLNSTATKIEFASDNRQKRVSAVQFFYNNKLFTVRVRREAILSAGAVNSPHLLLLSGVGPISELERVGIKQVHELPGVGHNLHNHVTFYLSFTMRNRKAINDLDWPTAMDYLLNRRGPLSSTGMSQVTGRINSKFADPSGNHPDLQFFFSGYLANCAASGSYHTAQDPKQPNAPRTITMSPVVLHPKSRGRIGLSSKDPLEPPLIYANYLTEQEDIVPLVEGIRIAQRLANTKILRYKYGLDLVKGDYGDCDKKHAYDSDDYWVCAMLHSTGPENHQAGSCKMGPASDPNAVVDNKLRVHGIIGLRVMDASIMPSVVSGNTDATCVMIAERGVSFIKERWLRMQGNDRANIGPRYRNTKDEYEFVTVQQQPRHHTHHVHDHSHPHHHVGQSYPNFRHSDEFHRKHPHLPNPLQS</sequence>
<feature type="domain" description="Glucose-methanol-choline oxidoreductase N-terminal" evidence="4">
    <location>
        <begin position="318"/>
        <end position="332"/>
    </location>
</feature>
<dbReference type="GO" id="GO:0016614">
    <property type="term" value="F:oxidoreductase activity, acting on CH-OH group of donors"/>
    <property type="evidence" value="ECO:0007669"/>
    <property type="project" value="InterPro"/>
</dbReference>
<dbReference type="EMBL" id="GEZM01085307">
    <property type="protein sequence ID" value="JAV60011.1"/>
    <property type="molecule type" value="Transcribed_RNA"/>
</dbReference>
<dbReference type="InterPro" id="IPR012132">
    <property type="entry name" value="GMC_OxRdtase"/>
</dbReference>
<evidence type="ECO:0000256" key="3">
    <source>
        <dbReference type="SAM" id="MobiDB-lite"/>
    </source>
</evidence>
<comment type="similarity">
    <text evidence="1">Belongs to the GMC oxidoreductase family.</text>
</comment>
<dbReference type="AlphaFoldDB" id="A0A1Y1KHY8"/>
<dbReference type="PANTHER" id="PTHR11552">
    <property type="entry name" value="GLUCOSE-METHANOL-CHOLINE GMC OXIDOREDUCTASE"/>
    <property type="match status" value="1"/>
</dbReference>